<dbReference type="EMBL" id="JADCUA010000028">
    <property type="protein sequence ID" value="KAH9830922.1"/>
    <property type="molecule type" value="Genomic_DNA"/>
</dbReference>
<feature type="compositionally biased region" description="Pro residues" evidence="1">
    <location>
        <begin position="73"/>
        <end position="84"/>
    </location>
</feature>
<organism evidence="2 3">
    <name type="scientific">Rhodofomes roseus</name>
    <dbReference type="NCBI Taxonomy" id="34475"/>
    <lineage>
        <taxon>Eukaryota</taxon>
        <taxon>Fungi</taxon>
        <taxon>Dikarya</taxon>
        <taxon>Basidiomycota</taxon>
        <taxon>Agaricomycotina</taxon>
        <taxon>Agaricomycetes</taxon>
        <taxon>Polyporales</taxon>
        <taxon>Rhodofomes</taxon>
    </lineage>
</organism>
<feature type="compositionally biased region" description="Basic and acidic residues" evidence="1">
    <location>
        <begin position="49"/>
        <end position="69"/>
    </location>
</feature>
<sequence length="223" mass="24877">LLVRWLVKERKQARDGYRGRDATGTGAWRTGQLGQGRRERRRGGITASGREEEMRREEREQTEARERAITRPAAPPPKQHPPPAVLPAAALLVLLVQRTPPRPATRGPHRGPAYAAASALATGARAVERIFMVTHPWSHGCERTAPALHRVREQIVIVCLPKGRCRRGRPWPACVPTTCPNITPTRPLQFRRHPRSQHSPSFAKWAHRGPLVKPAKSEALGPK</sequence>
<evidence type="ECO:0000313" key="2">
    <source>
        <dbReference type="EMBL" id="KAH9830922.1"/>
    </source>
</evidence>
<name>A0ABQ8K2D4_9APHY</name>
<feature type="non-terminal residue" evidence="2">
    <location>
        <position position="1"/>
    </location>
</feature>
<dbReference type="Proteomes" id="UP000814176">
    <property type="component" value="Unassembled WGS sequence"/>
</dbReference>
<dbReference type="RefSeq" id="XP_047774169.1">
    <property type="nucleotide sequence ID" value="XM_047928509.1"/>
</dbReference>
<comment type="caution">
    <text evidence="2">The sequence shown here is derived from an EMBL/GenBank/DDBJ whole genome shotgun (WGS) entry which is preliminary data.</text>
</comment>
<gene>
    <name evidence="2" type="ORF">C8Q71DRAFT_883193</name>
</gene>
<feature type="region of interest" description="Disordered" evidence="1">
    <location>
        <begin position="12"/>
        <end position="84"/>
    </location>
</feature>
<proteinExistence type="predicted"/>
<protein>
    <submittedName>
        <fullName evidence="2">Uncharacterized protein</fullName>
    </submittedName>
</protein>
<feature type="region of interest" description="Disordered" evidence="1">
    <location>
        <begin position="186"/>
        <end position="208"/>
    </location>
</feature>
<reference evidence="2 3" key="1">
    <citation type="journal article" date="2021" name="Environ. Microbiol.">
        <title>Gene family expansions and transcriptome signatures uncover fungal adaptations to wood decay.</title>
        <authorList>
            <person name="Hage H."/>
            <person name="Miyauchi S."/>
            <person name="Viragh M."/>
            <person name="Drula E."/>
            <person name="Min B."/>
            <person name="Chaduli D."/>
            <person name="Navarro D."/>
            <person name="Favel A."/>
            <person name="Norest M."/>
            <person name="Lesage-Meessen L."/>
            <person name="Balint B."/>
            <person name="Merenyi Z."/>
            <person name="de Eugenio L."/>
            <person name="Morin E."/>
            <person name="Martinez A.T."/>
            <person name="Baldrian P."/>
            <person name="Stursova M."/>
            <person name="Martinez M.J."/>
            <person name="Novotny C."/>
            <person name="Magnuson J.K."/>
            <person name="Spatafora J.W."/>
            <person name="Maurice S."/>
            <person name="Pangilinan J."/>
            <person name="Andreopoulos W."/>
            <person name="LaButti K."/>
            <person name="Hundley H."/>
            <person name="Na H."/>
            <person name="Kuo A."/>
            <person name="Barry K."/>
            <person name="Lipzen A."/>
            <person name="Henrissat B."/>
            <person name="Riley R."/>
            <person name="Ahrendt S."/>
            <person name="Nagy L.G."/>
            <person name="Grigoriev I.V."/>
            <person name="Martin F."/>
            <person name="Rosso M.N."/>
        </authorList>
    </citation>
    <scope>NUCLEOTIDE SEQUENCE [LARGE SCALE GENOMIC DNA]</scope>
    <source>
        <strain evidence="2 3">CIRM-BRFM 1785</strain>
    </source>
</reference>
<evidence type="ECO:0000256" key="1">
    <source>
        <dbReference type="SAM" id="MobiDB-lite"/>
    </source>
</evidence>
<evidence type="ECO:0000313" key="3">
    <source>
        <dbReference type="Proteomes" id="UP000814176"/>
    </source>
</evidence>
<keyword evidence="3" id="KW-1185">Reference proteome</keyword>
<accession>A0ABQ8K2D4</accession>
<dbReference type="GeneID" id="72009241"/>
<feature type="compositionally biased region" description="Basic and acidic residues" evidence="1">
    <location>
        <begin position="12"/>
        <end position="21"/>
    </location>
</feature>